<feature type="compositionally biased region" description="Acidic residues" evidence="1">
    <location>
        <begin position="219"/>
        <end position="240"/>
    </location>
</feature>
<sequence length="417" mass="45774">MDTFRYVSASNRRLSEHNYYYDASGKSKTDSLALILLVCALLASTMVLVNDGIVASYSTQQPSAQRQQQQQQQQSTSSSSRREREPVVSRLRRVMSFTGTRTRTRTQSIQQLAQFESPLRSGDGGHVASSSADEPLSQQLNQPPDSIVEPDSLQNQHVGNDGDSAAALLQSPGLLPLLNLIAPDSEDDDDDEDNAIHNISGIQELDDLDDVLDATIDSNIEDDFSSDDEDGDEDEEDDDGPQFINLDNNIIMTGEQLDTKSIKSVKSLTRSHSSLTNQQIERETELVDALTVPESSAESSSSATQELRKRRLFPSISRLIRSQNGSNASSTISLDTSETSATTPPTWRAATSRRLRNIPRRIRRNVGNVATATTAGASLVAIGAVLLLAVLWIVKMRGWSWLPKFWQLVSRRGANNG</sequence>
<accession>A0A1Y2CY50</accession>
<protein>
    <submittedName>
        <fullName evidence="3">Uncharacterized protein</fullName>
    </submittedName>
</protein>
<feature type="compositionally biased region" description="Polar residues" evidence="1">
    <location>
        <begin position="128"/>
        <end position="144"/>
    </location>
</feature>
<feature type="compositionally biased region" description="Low complexity" evidence="1">
    <location>
        <begin position="64"/>
        <end position="79"/>
    </location>
</feature>
<evidence type="ECO:0000313" key="3">
    <source>
        <dbReference type="EMBL" id="ORY51265.1"/>
    </source>
</evidence>
<feature type="region of interest" description="Disordered" evidence="1">
    <location>
        <begin position="218"/>
        <end position="245"/>
    </location>
</feature>
<keyword evidence="2" id="KW-0472">Membrane</keyword>
<reference evidence="3 4" key="1">
    <citation type="submission" date="2016-07" db="EMBL/GenBank/DDBJ databases">
        <title>Pervasive Adenine N6-methylation of Active Genes in Fungi.</title>
        <authorList>
            <consortium name="DOE Joint Genome Institute"/>
            <person name="Mondo S.J."/>
            <person name="Dannebaum R.O."/>
            <person name="Kuo R.C."/>
            <person name="Labutti K."/>
            <person name="Haridas S."/>
            <person name="Kuo A."/>
            <person name="Salamov A."/>
            <person name="Ahrendt S.R."/>
            <person name="Lipzen A."/>
            <person name="Sullivan W."/>
            <person name="Andreopoulos W.B."/>
            <person name="Clum A."/>
            <person name="Lindquist E."/>
            <person name="Daum C."/>
            <person name="Ramamoorthy G.K."/>
            <person name="Gryganskyi A."/>
            <person name="Culley D."/>
            <person name="Magnuson J.K."/>
            <person name="James T.Y."/>
            <person name="O'Malley M.A."/>
            <person name="Stajich J.E."/>
            <person name="Spatafora J.W."/>
            <person name="Visel A."/>
            <person name="Grigoriev I.V."/>
        </authorList>
    </citation>
    <scope>NUCLEOTIDE SEQUENCE [LARGE SCALE GENOMIC DNA]</scope>
    <source>
        <strain evidence="3 4">JEL800</strain>
    </source>
</reference>
<dbReference type="OrthoDB" id="10680400at2759"/>
<feature type="region of interest" description="Disordered" evidence="1">
    <location>
        <begin position="118"/>
        <end position="166"/>
    </location>
</feature>
<feature type="transmembrane region" description="Helical" evidence="2">
    <location>
        <begin position="31"/>
        <end position="49"/>
    </location>
</feature>
<keyword evidence="4" id="KW-1185">Reference proteome</keyword>
<evidence type="ECO:0000256" key="1">
    <source>
        <dbReference type="SAM" id="MobiDB-lite"/>
    </source>
</evidence>
<dbReference type="EMBL" id="MCGO01000005">
    <property type="protein sequence ID" value="ORY51265.1"/>
    <property type="molecule type" value="Genomic_DNA"/>
</dbReference>
<feature type="transmembrane region" description="Helical" evidence="2">
    <location>
        <begin position="369"/>
        <end position="394"/>
    </location>
</feature>
<evidence type="ECO:0000313" key="4">
    <source>
        <dbReference type="Proteomes" id="UP000193642"/>
    </source>
</evidence>
<keyword evidence="2" id="KW-0812">Transmembrane</keyword>
<feature type="region of interest" description="Disordered" evidence="1">
    <location>
        <begin position="324"/>
        <end position="345"/>
    </location>
</feature>
<comment type="caution">
    <text evidence="3">The sequence shown here is derived from an EMBL/GenBank/DDBJ whole genome shotgun (WGS) entry which is preliminary data.</text>
</comment>
<keyword evidence="2" id="KW-1133">Transmembrane helix</keyword>
<gene>
    <name evidence="3" type="ORF">BCR33DRAFT_712370</name>
</gene>
<proteinExistence type="predicted"/>
<name>A0A1Y2CY50_9FUNG</name>
<feature type="region of interest" description="Disordered" evidence="1">
    <location>
        <begin position="64"/>
        <end position="88"/>
    </location>
</feature>
<dbReference type="AlphaFoldDB" id="A0A1Y2CY50"/>
<organism evidence="3 4">
    <name type="scientific">Rhizoclosmatium globosum</name>
    <dbReference type="NCBI Taxonomy" id="329046"/>
    <lineage>
        <taxon>Eukaryota</taxon>
        <taxon>Fungi</taxon>
        <taxon>Fungi incertae sedis</taxon>
        <taxon>Chytridiomycota</taxon>
        <taxon>Chytridiomycota incertae sedis</taxon>
        <taxon>Chytridiomycetes</taxon>
        <taxon>Chytridiales</taxon>
        <taxon>Chytriomycetaceae</taxon>
        <taxon>Rhizoclosmatium</taxon>
    </lineage>
</organism>
<dbReference type="Proteomes" id="UP000193642">
    <property type="component" value="Unassembled WGS sequence"/>
</dbReference>
<evidence type="ECO:0000256" key="2">
    <source>
        <dbReference type="SAM" id="Phobius"/>
    </source>
</evidence>